<evidence type="ECO:0000313" key="2">
    <source>
        <dbReference type="Proteomes" id="UP000828941"/>
    </source>
</evidence>
<sequence>MGLYMLQTHRFIAFIAIPIVAGESNAILRQGYCRSRLEPPIPPTYLGNSILVQRVSLETKNFFANDGFVAALEALSENLIVLKAGVLNGAETWLSPVGKQSEKNITISGSPRFAVYSIDFGWGRPRKVEMANIAESSAAFSLDESRNDKGGIEIGLVLNKSDMEAFGAIFAEGLESI</sequence>
<reference evidence="1 2" key="1">
    <citation type="journal article" date="2022" name="DNA Res.">
        <title>Chromosomal-level genome assembly of the orchid tree Bauhinia variegata (Leguminosae; Cercidoideae) supports the allotetraploid origin hypothesis of Bauhinia.</title>
        <authorList>
            <person name="Zhong Y."/>
            <person name="Chen Y."/>
            <person name="Zheng D."/>
            <person name="Pang J."/>
            <person name="Liu Y."/>
            <person name="Luo S."/>
            <person name="Meng S."/>
            <person name="Qian L."/>
            <person name="Wei D."/>
            <person name="Dai S."/>
            <person name="Zhou R."/>
        </authorList>
    </citation>
    <scope>NUCLEOTIDE SEQUENCE [LARGE SCALE GENOMIC DNA]</scope>
    <source>
        <strain evidence="1">BV-YZ2020</strain>
    </source>
</reference>
<name>A0ACB9PE62_BAUVA</name>
<dbReference type="EMBL" id="CM039429">
    <property type="protein sequence ID" value="KAI4346686.1"/>
    <property type="molecule type" value="Genomic_DNA"/>
</dbReference>
<proteinExistence type="predicted"/>
<evidence type="ECO:0000313" key="1">
    <source>
        <dbReference type="EMBL" id="KAI4346686.1"/>
    </source>
</evidence>
<protein>
    <submittedName>
        <fullName evidence="1">Uncharacterized protein</fullName>
    </submittedName>
</protein>
<gene>
    <name evidence="1" type="ORF">L6164_007559</name>
</gene>
<accession>A0ACB9PE62</accession>
<comment type="caution">
    <text evidence="1">The sequence shown here is derived from an EMBL/GenBank/DDBJ whole genome shotgun (WGS) entry which is preliminary data.</text>
</comment>
<organism evidence="1 2">
    <name type="scientific">Bauhinia variegata</name>
    <name type="common">Purple orchid tree</name>
    <name type="synonym">Phanera variegata</name>
    <dbReference type="NCBI Taxonomy" id="167791"/>
    <lineage>
        <taxon>Eukaryota</taxon>
        <taxon>Viridiplantae</taxon>
        <taxon>Streptophyta</taxon>
        <taxon>Embryophyta</taxon>
        <taxon>Tracheophyta</taxon>
        <taxon>Spermatophyta</taxon>
        <taxon>Magnoliopsida</taxon>
        <taxon>eudicotyledons</taxon>
        <taxon>Gunneridae</taxon>
        <taxon>Pentapetalae</taxon>
        <taxon>rosids</taxon>
        <taxon>fabids</taxon>
        <taxon>Fabales</taxon>
        <taxon>Fabaceae</taxon>
        <taxon>Cercidoideae</taxon>
        <taxon>Cercideae</taxon>
        <taxon>Bauhiniinae</taxon>
        <taxon>Bauhinia</taxon>
    </lineage>
</organism>
<keyword evidence="2" id="KW-1185">Reference proteome</keyword>
<dbReference type="Proteomes" id="UP000828941">
    <property type="component" value="Chromosome 4"/>
</dbReference>